<sequence>MELSIINTFTEQAFRGNPAAVCFLSDAKESSWMQTVAKEINLPTTAFIGFLNGEYHLRWFTPSTEIPICGHGTLASSYFLWEKGFVDKEKSITFHTKSGVLKARLIDGWVQLQFPAIIEENVVAPELLIKALGVEPVYVGKSRLDYLVEVESEEIVRDLKPNIDLIAQLPVRGVIVTSHSNENKFDFVSRFFSPAQGIIEDYVNGSSHCCLGPYWKNKLHKTDFTAYQASERGGIIKVKVLGDEIFISGKSITIFEGKLTI</sequence>
<gene>
    <name evidence="3" type="ORF">AEA09_16400</name>
</gene>
<dbReference type="NCBIfam" id="TIGR00654">
    <property type="entry name" value="PhzF_family"/>
    <property type="match status" value="1"/>
</dbReference>
<keyword evidence="4" id="KW-1185">Reference proteome</keyword>
<comment type="caution">
    <text evidence="3">The sequence shown here is derived from an EMBL/GenBank/DDBJ whole genome shotgun (WGS) entry which is preliminary data.</text>
</comment>
<reference evidence="4" key="1">
    <citation type="submission" date="2015-07" db="EMBL/GenBank/DDBJ databases">
        <title>Fjat-14205 dsm 2895.</title>
        <authorList>
            <person name="Liu B."/>
            <person name="Wang J."/>
            <person name="Zhu Y."/>
            <person name="Liu G."/>
            <person name="Chen Q."/>
            <person name="Chen Z."/>
            <person name="Lan J."/>
            <person name="Che J."/>
            <person name="Ge C."/>
            <person name="Shi H."/>
            <person name="Pan Z."/>
            <person name="Liu X."/>
        </authorList>
    </citation>
    <scope>NUCLEOTIDE SEQUENCE [LARGE SCALE GENOMIC DNA]</scope>
    <source>
        <strain evidence="4">DSM 25560</strain>
    </source>
</reference>
<dbReference type="PIRSF" id="PIRSF016184">
    <property type="entry name" value="PhzC_PhzF"/>
    <property type="match status" value="1"/>
</dbReference>
<dbReference type="Proteomes" id="UP000050668">
    <property type="component" value="Unassembled WGS sequence"/>
</dbReference>
<keyword evidence="2" id="KW-0413">Isomerase</keyword>
<dbReference type="Pfam" id="PF02567">
    <property type="entry name" value="PhzC-PhzF"/>
    <property type="match status" value="1"/>
</dbReference>
<dbReference type="RefSeq" id="WP_053585028.1">
    <property type="nucleotide sequence ID" value="NZ_LGRV01000007.1"/>
</dbReference>
<evidence type="ECO:0000313" key="3">
    <source>
        <dbReference type="EMBL" id="KOS66332.1"/>
    </source>
</evidence>
<dbReference type="PANTHER" id="PTHR13774:SF17">
    <property type="entry name" value="PHENAZINE BIOSYNTHESIS-LIKE DOMAIN-CONTAINING PROTEIN"/>
    <property type="match status" value="1"/>
</dbReference>
<accession>A0ABR5JVZ7</accession>
<dbReference type="EMBL" id="LGRV01000007">
    <property type="protein sequence ID" value="KOS66332.1"/>
    <property type="molecule type" value="Genomic_DNA"/>
</dbReference>
<name>A0ABR5JVZ7_9BACI</name>
<evidence type="ECO:0000256" key="1">
    <source>
        <dbReference type="ARBA" id="ARBA00008270"/>
    </source>
</evidence>
<comment type="similarity">
    <text evidence="1">Belongs to the PhzF family.</text>
</comment>
<dbReference type="Gene3D" id="3.10.310.10">
    <property type="entry name" value="Diaminopimelate Epimerase, Chain A, domain 1"/>
    <property type="match status" value="2"/>
</dbReference>
<protein>
    <submittedName>
        <fullName evidence="3">Phenazine biosynthesis protein PhzF family</fullName>
    </submittedName>
</protein>
<dbReference type="SUPFAM" id="SSF54506">
    <property type="entry name" value="Diaminopimelate epimerase-like"/>
    <property type="match status" value="1"/>
</dbReference>
<evidence type="ECO:0000313" key="4">
    <source>
        <dbReference type="Proteomes" id="UP000050668"/>
    </source>
</evidence>
<evidence type="ECO:0000256" key="2">
    <source>
        <dbReference type="ARBA" id="ARBA00023235"/>
    </source>
</evidence>
<dbReference type="PANTHER" id="PTHR13774">
    <property type="entry name" value="PHENAZINE BIOSYNTHESIS PROTEIN"/>
    <property type="match status" value="1"/>
</dbReference>
<proteinExistence type="inferred from homology"/>
<dbReference type="InterPro" id="IPR003719">
    <property type="entry name" value="Phenazine_PhzF-like"/>
</dbReference>
<organism evidence="3 4">
    <name type="scientific">Lysinibacillus contaminans</name>
    <dbReference type="NCBI Taxonomy" id="1293441"/>
    <lineage>
        <taxon>Bacteria</taxon>
        <taxon>Bacillati</taxon>
        <taxon>Bacillota</taxon>
        <taxon>Bacilli</taxon>
        <taxon>Bacillales</taxon>
        <taxon>Bacillaceae</taxon>
        <taxon>Lysinibacillus</taxon>
    </lineage>
</organism>